<dbReference type="InterPro" id="IPR012334">
    <property type="entry name" value="Pectin_lyas_fold"/>
</dbReference>
<comment type="similarity">
    <text evidence="2">Belongs to the polysaccharide lyase 1 family.</text>
</comment>
<evidence type="ECO:0000313" key="6">
    <source>
        <dbReference type="EMBL" id="MBO3084086.1"/>
    </source>
</evidence>
<evidence type="ECO:0000256" key="4">
    <source>
        <dbReference type="SAM" id="SignalP"/>
    </source>
</evidence>
<keyword evidence="7" id="KW-1185">Reference proteome</keyword>
<evidence type="ECO:0000256" key="1">
    <source>
        <dbReference type="ARBA" id="ARBA00023239"/>
    </source>
</evidence>
<dbReference type="InterPro" id="IPR013783">
    <property type="entry name" value="Ig-like_fold"/>
</dbReference>
<keyword evidence="4" id="KW-0732">Signal</keyword>
<gene>
    <name evidence="6" type="ORF">J4035_05500</name>
</gene>
<keyword evidence="2" id="KW-0624">Polysaccharide degradation</keyword>
<proteinExistence type="inferred from homology"/>
<organism evidence="6 7">
    <name type="scientific">Cellulomonas fengjieae</name>
    <dbReference type="NCBI Taxonomy" id="2819978"/>
    <lineage>
        <taxon>Bacteria</taxon>
        <taxon>Bacillati</taxon>
        <taxon>Actinomycetota</taxon>
        <taxon>Actinomycetes</taxon>
        <taxon>Micrococcales</taxon>
        <taxon>Cellulomonadaceae</taxon>
        <taxon>Cellulomonas</taxon>
    </lineage>
</organism>
<protein>
    <recommendedName>
        <fullName evidence="5">Pectate lyase domain-containing protein</fullName>
    </recommendedName>
</protein>
<dbReference type="InterPro" id="IPR014756">
    <property type="entry name" value="Ig_E-set"/>
</dbReference>
<comment type="caution">
    <text evidence="6">The sequence shown here is derived from an EMBL/GenBank/DDBJ whole genome shotgun (WGS) entry which is preliminary data.</text>
</comment>
<dbReference type="SUPFAM" id="SSF51126">
    <property type="entry name" value="Pectin lyase-like"/>
    <property type="match status" value="1"/>
</dbReference>
<dbReference type="InterPro" id="IPR002022">
    <property type="entry name" value="Pec_lyase"/>
</dbReference>
<accession>A0ABS3SEB0</accession>
<name>A0ABS3SEB0_9CELL</name>
<sequence>MRVRRTAVVTLAAAALLLPATTAHGSPAPVDLGREVLPPGDGWASYAGPTAPDGKPTVATGTTGGADAAAAEVYVVDTWQELRDALAGAPGGSQTDARRNVVPRIIYVNGTITAFEPSACESFGAQVTVSDTGRPFRMADYIAHFEPAGPWGRVKPSGPLEDARVAAAAVQAAQTLQHVGSNVTLVGVGDDARIVGASLRIRDAHNVIVRNLTIADAYDCFPAWDPTDGTAGNWNSAYDNVSVWTSTSVWVDHNTFDDGDHPHSALPTVYGRPFEVHDGLLDLTHGSDLVTVSYNRFQDHDKTELIGSSDSRPQDRGQHRVTLHHNHWIDIGQRAPRVRFGDVHLYDNLYTQTTEGLFQYYWGAGIESSIVAENNAFELAPGVDPGRIITRWGGSQLLERGSTVNGQPTDLLAAFNATAPVPLAPTARWNPADVYDYTLDPVRDVPALVRAQAGAGVLRSGTPVATTAPGVAVLTDDNGWDTGLRDGSYTVTANLWWGQNATVARLYENGVLVDARWLTGTTPHRQTVSFPVAGRGDGTYSYVVELLNPYGTSMSRPHAVVVSEAAPGRAVLSDDNRDGDGSFTLSSTLWWGTNATHYTLYRDGQVVDEQELTAATPRRQTVRTDVSGLAPGTYRFVAVLSNDAGSTPTGERVITVRR</sequence>
<evidence type="ECO:0000256" key="2">
    <source>
        <dbReference type="RuleBase" id="RU361173"/>
    </source>
</evidence>
<keyword evidence="2" id="KW-0964">Secreted</keyword>
<feature type="chain" id="PRO_5045285658" description="Pectate lyase domain-containing protein" evidence="4">
    <location>
        <begin position="26"/>
        <end position="658"/>
    </location>
</feature>
<comment type="subcellular location">
    <subcellularLocation>
        <location evidence="2">Secreted</location>
    </subcellularLocation>
</comment>
<dbReference type="PANTHER" id="PTHR31683">
    <property type="entry name" value="PECTATE LYASE 18-RELATED"/>
    <property type="match status" value="1"/>
</dbReference>
<dbReference type="PANTHER" id="PTHR31683:SF18">
    <property type="entry name" value="PECTATE LYASE 21-RELATED"/>
    <property type="match status" value="1"/>
</dbReference>
<keyword evidence="1 2" id="KW-0456">Lyase</keyword>
<dbReference type="Gene3D" id="2.60.40.10">
    <property type="entry name" value="Immunoglobulins"/>
    <property type="match status" value="2"/>
</dbReference>
<evidence type="ECO:0000256" key="3">
    <source>
        <dbReference type="SAM" id="MobiDB-lite"/>
    </source>
</evidence>
<dbReference type="RefSeq" id="WP_208288903.1">
    <property type="nucleotide sequence ID" value="NZ_CP074404.1"/>
</dbReference>
<reference evidence="6 7" key="1">
    <citation type="submission" date="2021-03" db="EMBL/GenBank/DDBJ databases">
        <title>novel species in genus Cellulomonas.</title>
        <authorList>
            <person name="Zhang G."/>
        </authorList>
    </citation>
    <scope>NUCLEOTIDE SEQUENCE [LARGE SCALE GENOMIC DNA]</scope>
    <source>
        <strain evidence="7">zg-ZUI188</strain>
    </source>
</reference>
<feature type="domain" description="Pectate lyase" evidence="5">
    <location>
        <begin position="138"/>
        <end position="383"/>
    </location>
</feature>
<dbReference type="EMBL" id="JAGFBM010000001">
    <property type="protein sequence ID" value="MBO3084086.1"/>
    <property type="molecule type" value="Genomic_DNA"/>
</dbReference>
<dbReference type="Proteomes" id="UP000678317">
    <property type="component" value="Unassembled WGS sequence"/>
</dbReference>
<dbReference type="InterPro" id="IPR045032">
    <property type="entry name" value="PEL"/>
</dbReference>
<keyword evidence="2" id="KW-0119">Carbohydrate metabolism</keyword>
<evidence type="ECO:0000259" key="5">
    <source>
        <dbReference type="SMART" id="SM00656"/>
    </source>
</evidence>
<feature type="signal peptide" evidence="4">
    <location>
        <begin position="1"/>
        <end position="25"/>
    </location>
</feature>
<feature type="region of interest" description="Disordered" evidence="3">
    <location>
        <begin position="41"/>
        <end position="63"/>
    </location>
</feature>
<evidence type="ECO:0000313" key="7">
    <source>
        <dbReference type="Proteomes" id="UP000678317"/>
    </source>
</evidence>
<dbReference type="SMART" id="SM00656">
    <property type="entry name" value="Amb_all"/>
    <property type="match status" value="1"/>
</dbReference>
<dbReference type="SUPFAM" id="SSF81296">
    <property type="entry name" value="E set domains"/>
    <property type="match status" value="2"/>
</dbReference>
<dbReference type="InterPro" id="IPR011050">
    <property type="entry name" value="Pectin_lyase_fold/virulence"/>
</dbReference>
<dbReference type="Gene3D" id="2.160.20.10">
    <property type="entry name" value="Single-stranded right-handed beta-helix, Pectin lyase-like"/>
    <property type="match status" value="1"/>
</dbReference>
<dbReference type="Pfam" id="PF00544">
    <property type="entry name" value="Pectate_lyase_4"/>
    <property type="match status" value="1"/>
</dbReference>